<dbReference type="EMBL" id="GAIX01006923">
    <property type="protein sequence ID" value="JAA85637.1"/>
    <property type="molecule type" value="Transcribed_RNA"/>
</dbReference>
<protein>
    <submittedName>
        <fullName evidence="1">Uncharacterized protein</fullName>
    </submittedName>
</protein>
<sequence length="85" mass="10134">MTFRISLLIVTLRQNRKPYLRKLRQRKRDSPEESPLFRVIQYFFMLEIIENVVIIDFLISGTLLAKANCQLYFSFSLQLITPLKP</sequence>
<reference evidence="1" key="1">
    <citation type="journal article" date="2013" name="BMC Genomics">
        <title>Unscrambling butterfly oogenesis.</title>
        <authorList>
            <person name="Carter J.M."/>
            <person name="Baker S.C."/>
            <person name="Pink R."/>
            <person name="Carter D.R."/>
            <person name="Collins A."/>
            <person name="Tomlin J."/>
            <person name="Gibbs M."/>
            <person name="Breuker C.J."/>
        </authorList>
    </citation>
    <scope>NUCLEOTIDE SEQUENCE</scope>
    <source>
        <tissue evidence="1">Ovary</tissue>
    </source>
</reference>
<organism evidence="1">
    <name type="scientific">Pararge aegeria</name>
    <name type="common">speckled wood butterfly</name>
    <dbReference type="NCBI Taxonomy" id="116150"/>
    <lineage>
        <taxon>Eukaryota</taxon>
        <taxon>Metazoa</taxon>
        <taxon>Ecdysozoa</taxon>
        <taxon>Arthropoda</taxon>
        <taxon>Hexapoda</taxon>
        <taxon>Insecta</taxon>
        <taxon>Pterygota</taxon>
        <taxon>Neoptera</taxon>
        <taxon>Endopterygota</taxon>
        <taxon>Lepidoptera</taxon>
        <taxon>Glossata</taxon>
        <taxon>Ditrysia</taxon>
        <taxon>Papilionoidea</taxon>
        <taxon>Nymphalidae</taxon>
        <taxon>Satyrinae</taxon>
        <taxon>Satyrini</taxon>
        <taxon>Parargina</taxon>
        <taxon>Pararge</taxon>
    </lineage>
</organism>
<reference evidence="1" key="2">
    <citation type="submission" date="2013-05" db="EMBL/GenBank/DDBJ databases">
        <authorList>
            <person name="Carter J.-M."/>
            <person name="Baker S.C."/>
            <person name="Pink R."/>
            <person name="Carter D.R.F."/>
            <person name="Collins A."/>
            <person name="Tomlin J."/>
            <person name="Gibbs M."/>
            <person name="Breuker C.J."/>
        </authorList>
    </citation>
    <scope>NUCLEOTIDE SEQUENCE</scope>
    <source>
        <tissue evidence="1">Ovary</tissue>
    </source>
</reference>
<evidence type="ECO:0000313" key="1">
    <source>
        <dbReference type="EMBL" id="JAA85637.1"/>
    </source>
</evidence>
<proteinExistence type="predicted"/>
<dbReference type="AlphaFoldDB" id="S4PWE6"/>
<accession>S4PWE6</accession>
<name>S4PWE6_9NEOP</name>